<dbReference type="AlphaFoldDB" id="A0A0F9GRL0"/>
<name>A0A0F9GRL0_9ZZZZ</name>
<reference evidence="2" key="1">
    <citation type="journal article" date="2015" name="Nature">
        <title>Complex archaea that bridge the gap between prokaryotes and eukaryotes.</title>
        <authorList>
            <person name="Spang A."/>
            <person name="Saw J.H."/>
            <person name="Jorgensen S.L."/>
            <person name="Zaremba-Niedzwiedzka K."/>
            <person name="Martijn J."/>
            <person name="Lind A.E."/>
            <person name="van Eijk R."/>
            <person name="Schleper C."/>
            <person name="Guy L."/>
            <person name="Ettema T.J."/>
        </authorList>
    </citation>
    <scope>NUCLEOTIDE SEQUENCE</scope>
</reference>
<dbReference type="EMBL" id="LAZR01025390">
    <property type="protein sequence ID" value="KKL72060.1"/>
    <property type="molecule type" value="Genomic_DNA"/>
</dbReference>
<gene>
    <name evidence="2" type="ORF">LCGC14_2088690</name>
</gene>
<evidence type="ECO:0000313" key="2">
    <source>
        <dbReference type="EMBL" id="KKL72060.1"/>
    </source>
</evidence>
<organism evidence="2">
    <name type="scientific">marine sediment metagenome</name>
    <dbReference type="NCBI Taxonomy" id="412755"/>
    <lineage>
        <taxon>unclassified sequences</taxon>
        <taxon>metagenomes</taxon>
        <taxon>ecological metagenomes</taxon>
    </lineage>
</organism>
<accession>A0A0F9GRL0</accession>
<feature type="region of interest" description="Disordered" evidence="1">
    <location>
        <begin position="1"/>
        <end position="31"/>
    </location>
</feature>
<protein>
    <submittedName>
        <fullName evidence="2">Uncharacterized protein</fullName>
    </submittedName>
</protein>
<sequence>MPFLVTHPNGEPVIDRTQTGPPAPSPQTGTVRAEDGSIVADSATIDIPRATPVFVNQPSPFEPVIDAEGRITPRWWRFLDQLYRRTGGVVDNINRVPTTLLGADASSTVAVTIAGIAPSAEITHIRAVGTASITVTGGSIVVNPLPLTGSMTITSEAPIVTNA</sequence>
<proteinExistence type="predicted"/>
<feature type="compositionally biased region" description="Polar residues" evidence="1">
    <location>
        <begin position="16"/>
        <end position="30"/>
    </location>
</feature>
<evidence type="ECO:0000256" key="1">
    <source>
        <dbReference type="SAM" id="MobiDB-lite"/>
    </source>
</evidence>
<comment type="caution">
    <text evidence="2">The sequence shown here is derived from an EMBL/GenBank/DDBJ whole genome shotgun (WGS) entry which is preliminary data.</text>
</comment>